<evidence type="ECO:0000256" key="2">
    <source>
        <dbReference type="ARBA" id="ARBA00006726"/>
    </source>
</evidence>
<dbReference type="PANTHER" id="PTHR10265">
    <property type="entry name" value="CYCLIN-DEPENDENT KINASE INHIBITOR 1"/>
    <property type="match status" value="1"/>
</dbReference>
<proteinExistence type="inferred from homology"/>
<comment type="subcellular location">
    <subcellularLocation>
        <location evidence="1">Nucleus</location>
    </subcellularLocation>
</comment>
<evidence type="ECO:0000256" key="6">
    <source>
        <dbReference type="SAM" id="MobiDB-lite"/>
    </source>
</evidence>
<evidence type="ECO:0000313" key="9">
    <source>
        <dbReference type="WBParaSite" id="SMUV_0000014001-mRNA-1"/>
    </source>
</evidence>
<evidence type="ECO:0000259" key="7">
    <source>
        <dbReference type="Pfam" id="PF02234"/>
    </source>
</evidence>
<feature type="compositionally biased region" description="Basic and acidic residues" evidence="6">
    <location>
        <begin position="95"/>
        <end position="107"/>
    </location>
</feature>
<name>A0A0N5A7X0_9BILA</name>
<evidence type="ECO:0000256" key="1">
    <source>
        <dbReference type="ARBA" id="ARBA00004123"/>
    </source>
</evidence>
<evidence type="ECO:0000256" key="5">
    <source>
        <dbReference type="ARBA" id="ARBA00023306"/>
    </source>
</evidence>
<dbReference type="GO" id="GO:0051726">
    <property type="term" value="P:regulation of cell cycle"/>
    <property type="evidence" value="ECO:0007669"/>
    <property type="project" value="InterPro"/>
</dbReference>
<evidence type="ECO:0000256" key="4">
    <source>
        <dbReference type="ARBA" id="ARBA00023242"/>
    </source>
</evidence>
<organism evidence="8 9">
    <name type="scientific">Syphacia muris</name>
    <dbReference type="NCBI Taxonomy" id="451379"/>
    <lineage>
        <taxon>Eukaryota</taxon>
        <taxon>Metazoa</taxon>
        <taxon>Ecdysozoa</taxon>
        <taxon>Nematoda</taxon>
        <taxon>Chromadorea</taxon>
        <taxon>Rhabditida</taxon>
        <taxon>Spirurina</taxon>
        <taxon>Oxyuridomorpha</taxon>
        <taxon>Oxyuroidea</taxon>
        <taxon>Oxyuridae</taxon>
        <taxon>Syphacia</taxon>
    </lineage>
</organism>
<dbReference type="Proteomes" id="UP000046393">
    <property type="component" value="Unplaced"/>
</dbReference>
<keyword evidence="8" id="KW-1185">Reference proteome</keyword>
<evidence type="ECO:0000256" key="3">
    <source>
        <dbReference type="ARBA" id="ARBA00023013"/>
    </source>
</evidence>
<keyword evidence="3" id="KW-0649">Protein kinase inhibitor</keyword>
<dbReference type="AlphaFoldDB" id="A0A0N5A7X0"/>
<dbReference type="GO" id="GO:0004861">
    <property type="term" value="F:cyclin-dependent protein serine/threonine kinase inhibitor activity"/>
    <property type="evidence" value="ECO:0007669"/>
    <property type="project" value="InterPro"/>
</dbReference>
<reference evidence="9" key="1">
    <citation type="submission" date="2017-02" db="UniProtKB">
        <authorList>
            <consortium name="WormBaseParasite"/>
        </authorList>
    </citation>
    <scope>IDENTIFICATION</scope>
</reference>
<dbReference type="Pfam" id="PF02234">
    <property type="entry name" value="CDI"/>
    <property type="match status" value="1"/>
</dbReference>
<dbReference type="STRING" id="451379.A0A0N5A7X0"/>
<feature type="region of interest" description="Disordered" evidence="6">
    <location>
        <begin position="95"/>
        <end position="181"/>
    </location>
</feature>
<dbReference type="InterPro" id="IPR044898">
    <property type="entry name" value="CDI_dom_sf"/>
</dbReference>
<comment type="similarity">
    <text evidence="2">Belongs to the CDI family.</text>
</comment>
<feature type="compositionally biased region" description="Basic residues" evidence="6">
    <location>
        <begin position="124"/>
        <end position="139"/>
    </location>
</feature>
<feature type="domain" description="Cyclin-dependent kinase inhibitor" evidence="7">
    <location>
        <begin position="25"/>
        <end position="75"/>
    </location>
</feature>
<keyword evidence="4" id="KW-0539">Nucleus</keyword>
<dbReference type="GO" id="GO:0005634">
    <property type="term" value="C:nucleus"/>
    <property type="evidence" value="ECO:0007669"/>
    <property type="project" value="UniProtKB-SubCell"/>
</dbReference>
<dbReference type="WBParaSite" id="SMUV_0000014001-mRNA-1">
    <property type="protein sequence ID" value="SMUV_0000014001-mRNA-1"/>
    <property type="gene ID" value="SMUV_0000014001"/>
</dbReference>
<dbReference type="Gene3D" id="4.10.365.10">
    <property type="entry name" value="p27"/>
    <property type="match status" value="1"/>
</dbReference>
<dbReference type="InterPro" id="IPR003175">
    <property type="entry name" value="CDI_dom"/>
</dbReference>
<protein>
    <submittedName>
        <fullName evidence="9">CDI domain-containing protein</fullName>
    </submittedName>
</protein>
<evidence type="ECO:0000313" key="8">
    <source>
        <dbReference type="Proteomes" id="UP000046393"/>
    </source>
</evidence>
<keyword evidence="5" id="KW-0131">Cell cycle</keyword>
<sequence length="181" mass="20774">MDFSFAYATSSRHACNTPKRSARRCLFGRPDPERSRQWMDEQFEEMRKAREAQSAKWCFNFDTDQPCPSASAEYVYTAVSAASVPQFYRFTRYKKEEASDTENRSPDCSDSDSSMEDVSSIPSHKLKCSRAHQPSRKQTKLISFMRVEQRKRLQRSAKIQDLCGPRTSTEVSATKLKAASQ</sequence>
<dbReference type="PANTHER" id="PTHR10265:SF45">
    <property type="entry name" value="DACAPO"/>
    <property type="match status" value="1"/>
</dbReference>
<accession>A0A0N5A7X0</accession>